<name>A0A160P5E5_STRLU</name>
<protein>
    <submittedName>
        <fullName evidence="5">TetR-family transcriptional regulator</fullName>
    </submittedName>
</protein>
<dbReference type="Pfam" id="PF16925">
    <property type="entry name" value="TetR_C_13"/>
    <property type="match status" value="1"/>
</dbReference>
<feature type="compositionally biased region" description="Basic residues" evidence="3">
    <location>
        <begin position="1"/>
        <end position="10"/>
    </location>
</feature>
<evidence type="ECO:0000256" key="2">
    <source>
        <dbReference type="ARBA" id="ARBA00023163"/>
    </source>
</evidence>
<dbReference type="EMBL" id="AP017424">
    <property type="protein sequence ID" value="BAU86977.1"/>
    <property type="molecule type" value="Genomic_DNA"/>
</dbReference>
<dbReference type="PANTHER" id="PTHR47506:SF1">
    <property type="entry name" value="HTH-TYPE TRANSCRIPTIONAL REGULATOR YJDC"/>
    <property type="match status" value="1"/>
</dbReference>
<organism evidence="5 6">
    <name type="scientific">Streptomyces laurentii</name>
    <dbReference type="NCBI Taxonomy" id="39478"/>
    <lineage>
        <taxon>Bacteria</taxon>
        <taxon>Bacillati</taxon>
        <taxon>Actinomycetota</taxon>
        <taxon>Actinomycetes</taxon>
        <taxon>Kitasatosporales</taxon>
        <taxon>Streptomycetaceae</taxon>
        <taxon>Streptomyces</taxon>
    </lineage>
</organism>
<dbReference type="InterPro" id="IPR011075">
    <property type="entry name" value="TetR_C"/>
</dbReference>
<dbReference type="SUPFAM" id="SSF48498">
    <property type="entry name" value="Tetracyclin repressor-like, C-terminal domain"/>
    <property type="match status" value="1"/>
</dbReference>
<keyword evidence="6" id="KW-1185">Reference proteome</keyword>
<evidence type="ECO:0000256" key="1">
    <source>
        <dbReference type="ARBA" id="ARBA00023015"/>
    </source>
</evidence>
<feature type="compositionally biased region" description="Low complexity" evidence="3">
    <location>
        <begin position="11"/>
        <end position="33"/>
    </location>
</feature>
<feature type="region of interest" description="Disordered" evidence="3">
    <location>
        <begin position="1"/>
        <end position="35"/>
    </location>
</feature>
<gene>
    <name evidence="5" type="ORF">SLA_6108</name>
</gene>
<keyword evidence="1" id="KW-0805">Transcription regulation</keyword>
<keyword evidence="2" id="KW-0804">Transcription</keyword>
<dbReference type="Gene3D" id="1.10.357.10">
    <property type="entry name" value="Tetracycline Repressor, domain 2"/>
    <property type="match status" value="1"/>
</dbReference>
<feature type="domain" description="Tetracyclin repressor-like C-terminal" evidence="4">
    <location>
        <begin position="67"/>
        <end position="174"/>
    </location>
</feature>
<evidence type="ECO:0000256" key="3">
    <source>
        <dbReference type="SAM" id="MobiDB-lite"/>
    </source>
</evidence>
<dbReference type="AlphaFoldDB" id="A0A160P5E5"/>
<sequence>MKTHAARGPRRWPTPSTSTRTRPWRRSSGSSSGTFGGKQDLYLAALGRYRDRFSRPAFRALAEDPRGLPAVAAFFAALVDARCTGEYAGWGCLVAHAHAGAEHATPEVRALLDHHHDELRDALHAALRTARDLGRLAPAADPGTTADVLALLAYGVNLRSRAGADAATLRTTTDATLAAITA</sequence>
<evidence type="ECO:0000313" key="6">
    <source>
        <dbReference type="Proteomes" id="UP000217676"/>
    </source>
</evidence>
<dbReference type="Proteomes" id="UP000217676">
    <property type="component" value="Chromosome"/>
</dbReference>
<reference evidence="5 6" key="1">
    <citation type="journal article" date="2016" name="Genome Announc.">
        <title>Complete Genome Sequence of Thiostrepton-Producing Streptomyces laurentii ATCC 31255.</title>
        <authorList>
            <person name="Doi K."/>
            <person name="Fujino Y."/>
            <person name="Nagayoshi Y."/>
            <person name="Ohshima T."/>
            <person name="Ogata S."/>
        </authorList>
    </citation>
    <scope>NUCLEOTIDE SEQUENCE [LARGE SCALE GENOMIC DNA]</scope>
    <source>
        <strain evidence="5 6">ATCC 31255</strain>
    </source>
</reference>
<proteinExistence type="predicted"/>
<dbReference type="KEGG" id="slau:SLA_6108"/>
<evidence type="ECO:0000313" key="5">
    <source>
        <dbReference type="EMBL" id="BAU86977.1"/>
    </source>
</evidence>
<dbReference type="PANTHER" id="PTHR47506">
    <property type="entry name" value="TRANSCRIPTIONAL REGULATORY PROTEIN"/>
    <property type="match status" value="1"/>
</dbReference>
<accession>A0A160P5E5</accession>
<evidence type="ECO:0000259" key="4">
    <source>
        <dbReference type="Pfam" id="PF16925"/>
    </source>
</evidence>
<dbReference type="InterPro" id="IPR036271">
    <property type="entry name" value="Tet_transcr_reg_TetR-rel_C_sf"/>
</dbReference>